<evidence type="ECO:0000256" key="4">
    <source>
        <dbReference type="ARBA" id="ARBA00022833"/>
    </source>
</evidence>
<keyword evidence="3 5" id="KW-0863">Zinc-finger</keyword>
<protein>
    <recommendedName>
        <fullName evidence="7">AN1-type domain-containing protein</fullName>
    </recommendedName>
</protein>
<keyword evidence="9" id="KW-1185">Reference proteome</keyword>
<gene>
    <name evidence="8" type="ORF">RGQ29_007927</name>
</gene>
<dbReference type="PANTHER" id="PTHR10634">
    <property type="entry name" value="AN1-TYPE ZINC FINGER PROTEIN"/>
    <property type="match status" value="1"/>
</dbReference>
<dbReference type="InterPro" id="IPR050652">
    <property type="entry name" value="AN1_A20_ZnFinger"/>
</dbReference>
<evidence type="ECO:0000259" key="7">
    <source>
        <dbReference type="PROSITE" id="PS51039"/>
    </source>
</evidence>
<feature type="region of interest" description="Disordered" evidence="6">
    <location>
        <begin position="46"/>
        <end position="69"/>
    </location>
</feature>
<evidence type="ECO:0000313" key="8">
    <source>
        <dbReference type="EMBL" id="KAK4558376.1"/>
    </source>
</evidence>
<name>A0AAN7DYY9_QUERU</name>
<keyword evidence="4" id="KW-0862">Zinc</keyword>
<dbReference type="AlphaFoldDB" id="A0AAN7DYY9"/>
<dbReference type="EMBL" id="JAXUIC010000012">
    <property type="protein sequence ID" value="KAK4558376.1"/>
    <property type="molecule type" value="Genomic_DNA"/>
</dbReference>
<feature type="domain" description="AN1-type" evidence="7">
    <location>
        <begin position="116"/>
        <end position="162"/>
    </location>
</feature>
<evidence type="ECO:0000256" key="3">
    <source>
        <dbReference type="ARBA" id="ARBA00022771"/>
    </source>
</evidence>
<dbReference type="Proteomes" id="UP001324115">
    <property type="component" value="Unassembled WGS sequence"/>
</dbReference>
<proteinExistence type="predicted"/>
<dbReference type="SMART" id="SM00154">
    <property type="entry name" value="ZnF_AN1"/>
    <property type="match status" value="1"/>
</dbReference>
<organism evidence="8 9">
    <name type="scientific">Quercus rubra</name>
    <name type="common">Northern red oak</name>
    <name type="synonym">Quercus borealis</name>
    <dbReference type="NCBI Taxonomy" id="3512"/>
    <lineage>
        <taxon>Eukaryota</taxon>
        <taxon>Viridiplantae</taxon>
        <taxon>Streptophyta</taxon>
        <taxon>Embryophyta</taxon>
        <taxon>Tracheophyta</taxon>
        <taxon>Spermatophyta</taxon>
        <taxon>Magnoliopsida</taxon>
        <taxon>eudicotyledons</taxon>
        <taxon>Gunneridae</taxon>
        <taxon>Pentapetalae</taxon>
        <taxon>rosids</taxon>
        <taxon>fabids</taxon>
        <taxon>Fagales</taxon>
        <taxon>Fagaceae</taxon>
        <taxon>Quercus</taxon>
    </lineage>
</organism>
<accession>A0AAN7DYY9</accession>
<dbReference type="GO" id="GO:0004842">
    <property type="term" value="F:ubiquitin-protein transferase activity"/>
    <property type="evidence" value="ECO:0007669"/>
    <property type="project" value="TreeGrafter"/>
</dbReference>
<evidence type="ECO:0000313" key="9">
    <source>
        <dbReference type="Proteomes" id="UP001324115"/>
    </source>
</evidence>
<comment type="caution">
    <text evidence="8">The sequence shown here is derived from an EMBL/GenBank/DDBJ whole genome shotgun (WGS) entry which is preliminary data.</text>
</comment>
<reference evidence="8 9" key="1">
    <citation type="journal article" date="2023" name="G3 (Bethesda)">
        <title>A haplotype-resolved chromosome-scale genome for Quercus rubra L. provides insights into the genetics of adaptive traits for red oak species.</title>
        <authorList>
            <person name="Kapoor B."/>
            <person name="Jenkins J."/>
            <person name="Schmutz J."/>
            <person name="Zhebentyayeva T."/>
            <person name="Kuelheim C."/>
            <person name="Coggeshall M."/>
            <person name="Heim C."/>
            <person name="Lasky J.R."/>
            <person name="Leites L."/>
            <person name="Islam-Faridi N."/>
            <person name="Romero-Severson J."/>
            <person name="DeLeo V.L."/>
            <person name="Lucas S.M."/>
            <person name="Lazic D."/>
            <person name="Gailing O."/>
            <person name="Carlson J."/>
            <person name="Staton M."/>
        </authorList>
    </citation>
    <scope>NUCLEOTIDE SEQUENCE [LARGE SCALE GENOMIC DNA]</scope>
    <source>
        <strain evidence="8">Pseudo-F2</strain>
    </source>
</reference>
<dbReference type="GO" id="GO:0008270">
    <property type="term" value="F:zinc ion binding"/>
    <property type="evidence" value="ECO:0007669"/>
    <property type="project" value="UniProtKB-KW"/>
</dbReference>
<sequence length="177" mass="20237">MAQKIKKEETEFKAHKKILLCINNYCFIGNLATNNMCQNWFNTTNSPTTTTTNPNATITTTNSSPSTTTMTVTTMAPSSTNELLKVSSKDVVMAAAAASDRVRLEGFSFRFLLEVKREVNRCFSCRRKVGLTRFRCRCDELFYVKHRYTDRQECSYDYKAIDREAIAKNKPAKTLRI</sequence>
<evidence type="ECO:0000256" key="5">
    <source>
        <dbReference type="PROSITE-ProRule" id="PRU00449"/>
    </source>
</evidence>
<dbReference type="GO" id="GO:0016567">
    <property type="term" value="P:protein ubiquitination"/>
    <property type="evidence" value="ECO:0007669"/>
    <property type="project" value="TreeGrafter"/>
</dbReference>
<dbReference type="PANTHER" id="PTHR10634:SF22">
    <property type="entry name" value="ZINC FINGER A20 AND AN1 DOMAIN-CONTAINING STRESS-ASSOCIATED PROTEIN 5"/>
    <property type="match status" value="1"/>
</dbReference>
<evidence type="ECO:0000256" key="1">
    <source>
        <dbReference type="ARBA" id="ARBA00003732"/>
    </source>
</evidence>
<dbReference type="Gene3D" id="4.10.1110.10">
    <property type="entry name" value="AN1-like Zinc finger"/>
    <property type="match status" value="1"/>
</dbReference>
<evidence type="ECO:0000256" key="6">
    <source>
        <dbReference type="SAM" id="MobiDB-lite"/>
    </source>
</evidence>
<dbReference type="InterPro" id="IPR035896">
    <property type="entry name" value="AN1-like_Znf"/>
</dbReference>
<dbReference type="SUPFAM" id="SSF118310">
    <property type="entry name" value="AN1-like Zinc finger"/>
    <property type="match status" value="1"/>
</dbReference>
<dbReference type="PROSITE" id="PS51039">
    <property type="entry name" value="ZF_AN1"/>
    <property type="match status" value="1"/>
</dbReference>
<evidence type="ECO:0000256" key="2">
    <source>
        <dbReference type="ARBA" id="ARBA00022723"/>
    </source>
</evidence>
<keyword evidence="2" id="KW-0479">Metal-binding</keyword>
<comment type="function">
    <text evidence="1">May be involved in environmental stress response.</text>
</comment>
<dbReference type="InterPro" id="IPR000058">
    <property type="entry name" value="Znf_AN1"/>
</dbReference>